<dbReference type="InterPro" id="IPR024411">
    <property type="entry name" value="Tail_terminator_phage"/>
</dbReference>
<comment type="caution">
    <text evidence="1">The sequence shown here is derived from an EMBL/GenBank/DDBJ whole genome shotgun (WGS) entry which is preliminary data.</text>
</comment>
<evidence type="ECO:0008006" key="3">
    <source>
        <dbReference type="Google" id="ProtNLM"/>
    </source>
</evidence>
<dbReference type="EMBL" id="BNBF01000006">
    <property type="protein sequence ID" value="GHG46444.1"/>
    <property type="molecule type" value="Genomic_DNA"/>
</dbReference>
<accession>A0A919C3G6</accession>
<dbReference type="AlphaFoldDB" id="A0A919C3G6"/>
<evidence type="ECO:0000313" key="2">
    <source>
        <dbReference type="Proteomes" id="UP000619355"/>
    </source>
</evidence>
<evidence type="ECO:0000313" key="1">
    <source>
        <dbReference type="EMBL" id="GHG46444.1"/>
    </source>
</evidence>
<dbReference type="Pfam" id="PF12691">
    <property type="entry name" value="Phage_tail_terminator_6"/>
    <property type="match status" value="1"/>
</dbReference>
<dbReference type="Proteomes" id="UP000619355">
    <property type="component" value="Unassembled WGS sequence"/>
</dbReference>
<organism evidence="1 2">
    <name type="scientific">Streptomyces capoamus</name>
    <dbReference type="NCBI Taxonomy" id="68183"/>
    <lineage>
        <taxon>Bacteria</taxon>
        <taxon>Bacillati</taxon>
        <taxon>Actinomycetota</taxon>
        <taxon>Actinomycetes</taxon>
        <taxon>Kitasatosporales</taxon>
        <taxon>Streptomycetaceae</taxon>
        <taxon>Streptomyces</taxon>
    </lineage>
</organism>
<proteinExistence type="predicted"/>
<protein>
    <recommendedName>
        <fullName evidence="3">Tail terminator</fullName>
    </recommendedName>
</protein>
<keyword evidence="2" id="KW-1185">Reference proteome</keyword>
<name>A0A919C3G6_9ACTN</name>
<sequence length="148" mass="15486">MADLLDGIARHLAAAGLLTYDPTGRTGDTFVEAMPPAPDRAVSLALYDAGAPDARDDVEQRRLQVRVRGTADPRVSRARAEALYRALHGLTGVELPDGTWLILAAARGTPAPLGPDSNGRCEHVVNLDLDVAGPTTDTGGNAHGRTAD</sequence>
<gene>
    <name evidence="1" type="ORF">GCM10018980_25440</name>
</gene>
<reference evidence="2" key="1">
    <citation type="journal article" date="2019" name="Int. J. Syst. Evol. Microbiol.">
        <title>The Global Catalogue of Microorganisms (GCM) 10K type strain sequencing project: providing services to taxonomists for standard genome sequencing and annotation.</title>
        <authorList>
            <consortium name="The Broad Institute Genomics Platform"/>
            <consortium name="The Broad Institute Genome Sequencing Center for Infectious Disease"/>
            <person name="Wu L."/>
            <person name="Ma J."/>
        </authorList>
    </citation>
    <scope>NUCLEOTIDE SEQUENCE [LARGE SCALE GENOMIC DNA]</scope>
    <source>
        <strain evidence="2">JCM 4253</strain>
    </source>
</reference>
<dbReference type="RefSeq" id="WP_189981093.1">
    <property type="nucleotide sequence ID" value="NZ_BNBF01000006.1"/>
</dbReference>